<keyword evidence="2 6" id="KW-0808">Transferase</keyword>
<dbReference type="InterPro" id="IPR002123">
    <property type="entry name" value="Plipid/glycerol_acylTrfase"/>
</dbReference>
<proteinExistence type="predicted"/>
<dbReference type="Pfam" id="PF01553">
    <property type="entry name" value="Acyltransferase"/>
    <property type="match status" value="1"/>
</dbReference>
<dbReference type="RefSeq" id="WP_090974838.1">
    <property type="nucleotide sequence ID" value="NZ_FOLL01000021.1"/>
</dbReference>
<feature type="domain" description="Phospholipid/glycerol acyltransferase" evidence="5">
    <location>
        <begin position="75"/>
        <end position="190"/>
    </location>
</feature>
<reference evidence="6 7" key="1">
    <citation type="submission" date="2016-10" db="EMBL/GenBank/DDBJ databases">
        <authorList>
            <person name="de Groot N.N."/>
        </authorList>
    </citation>
    <scope>NUCLEOTIDE SEQUENCE [LARGE SCALE GENOMIC DNA]</scope>
    <source>
        <strain evidence="6 7">DSM 22900</strain>
    </source>
</reference>
<dbReference type="PANTHER" id="PTHR10434:SF40">
    <property type="entry name" value="1-ACYL-SN-GLYCEROL-3-PHOSPHATE ACYLTRANSFERASE"/>
    <property type="match status" value="1"/>
</dbReference>
<evidence type="ECO:0000313" key="6">
    <source>
        <dbReference type="EMBL" id="SFC71896.1"/>
    </source>
</evidence>
<dbReference type="OrthoDB" id="9803035at2"/>
<dbReference type="CDD" id="cd07989">
    <property type="entry name" value="LPLAT_AGPAT-like"/>
    <property type="match status" value="1"/>
</dbReference>
<evidence type="ECO:0000313" key="7">
    <source>
        <dbReference type="Proteomes" id="UP000199577"/>
    </source>
</evidence>
<dbReference type="GO" id="GO:0006654">
    <property type="term" value="P:phosphatidic acid biosynthetic process"/>
    <property type="evidence" value="ECO:0007669"/>
    <property type="project" value="TreeGrafter"/>
</dbReference>
<dbReference type="SUPFAM" id="SSF69593">
    <property type="entry name" value="Glycerol-3-phosphate (1)-acyltransferase"/>
    <property type="match status" value="1"/>
</dbReference>
<name>A0A1I1LG08_9SPHI</name>
<dbReference type="STRING" id="623281.SAMN05421747_1215"/>
<dbReference type="EMBL" id="FOLL01000021">
    <property type="protein sequence ID" value="SFC71896.1"/>
    <property type="molecule type" value="Genomic_DNA"/>
</dbReference>
<evidence type="ECO:0000256" key="3">
    <source>
        <dbReference type="ARBA" id="ARBA00023315"/>
    </source>
</evidence>
<comment type="pathway">
    <text evidence="1">Lipid metabolism.</text>
</comment>
<feature type="transmembrane region" description="Helical" evidence="4">
    <location>
        <begin position="45"/>
        <end position="63"/>
    </location>
</feature>
<dbReference type="GO" id="GO:0003841">
    <property type="term" value="F:1-acylglycerol-3-phosphate O-acyltransferase activity"/>
    <property type="evidence" value="ECO:0007669"/>
    <property type="project" value="TreeGrafter"/>
</dbReference>
<dbReference type="PANTHER" id="PTHR10434">
    <property type="entry name" value="1-ACYL-SN-GLYCEROL-3-PHOSPHATE ACYLTRANSFERASE"/>
    <property type="match status" value="1"/>
</dbReference>
<evidence type="ECO:0000256" key="1">
    <source>
        <dbReference type="ARBA" id="ARBA00005189"/>
    </source>
</evidence>
<keyword evidence="7" id="KW-1185">Reference proteome</keyword>
<keyword evidence="4" id="KW-1133">Transmembrane helix</keyword>
<gene>
    <name evidence="6" type="ORF">SAMN05421747_1215</name>
</gene>
<feature type="transmembrane region" description="Helical" evidence="4">
    <location>
        <begin position="12"/>
        <end position="33"/>
    </location>
</feature>
<dbReference type="AlphaFoldDB" id="A0A1I1LG08"/>
<dbReference type="Proteomes" id="UP000199577">
    <property type="component" value="Unassembled WGS sequence"/>
</dbReference>
<evidence type="ECO:0000256" key="4">
    <source>
        <dbReference type="SAM" id="Phobius"/>
    </source>
</evidence>
<protein>
    <submittedName>
        <fullName evidence="6">1-acyl-sn-glycerol-3-phosphate acyltransferase</fullName>
    </submittedName>
</protein>
<evidence type="ECO:0000256" key="2">
    <source>
        <dbReference type="ARBA" id="ARBA00022679"/>
    </source>
</evidence>
<keyword evidence="4" id="KW-0472">Membrane</keyword>
<keyword evidence="3 6" id="KW-0012">Acyltransferase</keyword>
<dbReference type="SMART" id="SM00563">
    <property type="entry name" value="PlsC"/>
    <property type="match status" value="1"/>
</dbReference>
<organism evidence="6 7">
    <name type="scientific">Parapedobacter composti</name>
    <dbReference type="NCBI Taxonomy" id="623281"/>
    <lineage>
        <taxon>Bacteria</taxon>
        <taxon>Pseudomonadati</taxon>
        <taxon>Bacteroidota</taxon>
        <taxon>Sphingobacteriia</taxon>
        <taxon>Sphingobacteriales</taxon>
        <taxon>Sphingobacteriaceae</taxon>
        <taxon>Parapedobacter</taxon>
    </lineage>
</organism>
<keyword evidence="4" id="KW-0812">Transmembrane</keyword>
<accession>A0A1I1LG08</accession>
<sequence length="247" mass="28331">MVRLLRKLHSFLYLGSVLFFFILFFPALAFFSTNPERHFHRIARCRRIIGFLSSAAVGVFYRFRFEVPIDWSRPYIICPNHTSNLDITAMVLLCPADFSFMGKVELLDNPVTGLFFRTIDIPVNRKSKLSAFKAFKRAHQNLLQGRSVLIFPEGQIGDEYPPKLYDFKNGPFRLAIETDVPVLPVVIQNAWEVYWDEAKQHGSRPGIIDVDVLAPVGTHNLGQDDADTLRDEIHARIKKRWSHTGAV</sequence>
<evidence type="ECO:0000259" key="5">
    <source>
        <dbReference type="SMART" id="SM00563"/>
    </source>
</evidence>